<protein>
    <submittedName>
        <fullName evidence="1">Uncharacterized protein</fullName>
    </submittedName>
</protein>
<dbReference type="InterPro" id="IPR023614">
    <property type="entry name" value="Porin_dom_sf"/>
</dbReference>
<dbReference type="AlphaFoldDB" id="A0A1V9YLF9"/>
<dbReference type="Proteomes" id="UP000243579">
    <property type="component" value="Unassembled WGS sequence"/>
</dbReference>
<gene>
    <name evidence="1" type="ORF">ACHHYP_10460</name>
</gene>
<dbReference type="GO" id="GO:0055085">
    <property type="term" value="P:transmembrane transport"/>
    <property type="evidence" value="ECO:0007669"/>
    <property type="project" value="InterPro"/>
</dbReference>
<dbReference type="InterPro" id="IPR027246">
    <property type="entry name" value="Porin_Euk/Tom40"/>
</dbReference>
<name>A0A1V9YLF9_ACHHY</name>
<dbReference type="Gene3D" id="2.40.160.10">
    <property type="entry name" value="Porin"/>
    <property type="match status" value="1"/>
</dbReference>
<proteinExistence type="predicted"/>
<reference evidence="1 2" key="1">
    <citation type="journal article" date="2014" name="Genome Biol. Evol.">
        <title>The secreted proteins of Achlya hypogyna and Thraustotheca clavata identify the ancestral oomycete secretome and reveal gene acquisitions by horizontal gene transfer.</title>
        <authorList>
            <person name="Misner I."/>
            <person name="Blouin N."/>
            <person name="Leonard G."/>
            <person name="Richards T.A."/>
            <person name="Lane C.E."/>
        </authorList>
    </citation>
    <scope>NUCLEOTIDE SEQUENCE [LARGE SCALE GENOMIC DNA]</scope>
    <source>
        <strain evidence="1 2">ATCC 48635</strain>
    </source>
</reference>
<sequence length="319" mass="34027">MEFLSDLLDSSRVPTAPWTEPAPGVDKYAHVRSCSTNSRLFPPALPSGLSLQVRSPSQKFQAHTTLARNGILTSSLSQRFYSTDGSSEVFALLALHSQHRLSLCAELAVPTIGTFTLSALECGQKAVGTPANAKVGFKGVYALPMALKTHMEVAVDVVNGPTVEGGVVVGSDLLCVGIGGKYNTGIESTDGRSSNKKLEGWSFIAQYVAEDGTWRSTASVREHGSVVRWNLKQKLSTALSVATEVEYQARRNAVLLHGQGEFALSSKESLFGTLDSDAKVGVAYRCRLAPFVQVAISGRVSTLQLETDSHQVGVSIQLG</sequence>
<keyword evidence="2" id="KW-1185">Reference proteome</keyword>
<evidence type="ECO:0000313" key="2">
    <source>
        <dbReference type="Proteomes" id="UP000243579"/>
    </source>
</evidence>
<dbReference type="OrthoDB" id="7827681at2759"/>
<dbReference type="GO" id="GO:0005741">
    <property type="term" value="C:mitochondrial outer membrane"/>
    <property type="evidence" value="ECO:0007669"/>
    <property type="project" value="InterPro"/>
</dbReference>
<dbReference type="Pfam" id="PF01459">
    <property type="entry name" value="Porin_3"/>
    <property type="match status" value="1"/>
</dbReference>
<organism evidence="1 2">
    <name type="scientific">Achlya hypogyna</name>
    <name type="common">Oomycete</name>
    <name type="synonym">Protoachlya hypogyna</name>
    <dbReference type="NCBI Taxonomy" id="1202772"/>
    <lineage>
        <taxon>Eukaryota</taxon>
        <taxon>Sar</taxon>
        <taxon>Stramenopiles</taxon>
        <taxon>Oomycota</taxon>
        <taxon>Saprolegniomycetes</taxon>
        <taxon>Saprolegniales</taxon>
        <taxon>Achlyaceae</taxon>
        <taxon>Achlya</taxon>
    </lineage>
</organism>
<comment type="caution">
    <text evidence="1">The sequence shown here is derived from an EMBL/GenBank/DDBJ whole genome shotgun (WGS) entry which is preliminary data.</text>
</comment>
<accession>A0A1V9YLF9</accession>
<evidence type="ECO:0000313" key="1">
    <source>
        <dbReference type="EMBL" id="OQR86516.1"/>
    </source>
</evidence>
<dbReference type="EMBL" id="JNBR01001501">
    <property type="protein sequence ID" value="OQR86516.1"/>
    <property type="molecule type" value="Genomic_DNA"/>
</dbReference>